<dbReference type="InterPro" id="IPR010994">
    <property type="entry name" value="RuvA_2-like"/>
</dbReference>
<dbReference type="EMBL" id="AUBJ02000001">
    <property type="protein sequence ID" value="MCP2334214.1"/>
    <property type="molecule type" value="Genomic_DNA"/>
</dbReference>
<gene>
    <name evidence="3" type="ORF">G443_004484</name>
</gene>
<dbReference type="SUPFAM" id="SSF47781">
    <property type="entry name" value="RuvA domain 2-like"/>
    <property type="match status" value="1"/>
</dbReference>
<dbReference type="PANTHER" id="PTHR21180:SF32">
    <property type="entry name" value="ENDONUCLEASE_EXONUCLEASE_PHOSPHATASE FAMILY DOMAIN-CONTAINING PROTEIN 1"/>
    <property type="match status" value="1"/>
</dbReference>
<reference evidence="3 4" key="2">
    <citation type="submission" date="2022-06" db="EMBL/GenBank/DDBJ databases">
        <title>Genomic Encyclopedia of Type Strains, Phase I: the one thousand microbial genomes (KMG-I) project.</title>
        <authorList>
            <person name="Kyrpides N."/>
        </authorList>
    </citation>
    <scope>NUCLEOTIDE SEQUENCE [LARGE SCALE GENOMIC DNA]</scope>
    <source>
        <strain evidence="3 4">DSM 43889</strain>
    </source>
</reference>
<feature type="region of interest" description="Disordered" evidence="1">
    <location>
        <begin position="185"/>
        <end position="217"/>
    </location>
</feature>
<feature type="domain" description="Helix-hairpin-helix DNA-binding motif class 1" evidence="2">
    <location>
        <begin position="227"/>
        <end position="246"/>
    </location>
</feature>
<feature type="compositionally biased region" description="Gly residues" evidence="1">
    <location>
        <begin position="200"/>
        <end position="216"/>
    </location>
</feature>
<feature type="region of interest" description="Disordered" evidence="1">
    <location>
        <begin position="26"/>
        <end position="54"/>
    </location>
</feature>
<comment type="caution">
    <text evidence="3">The sequence shown here is derived from an EMBL/GenBank/DDBJ whole genome shotgun (WGS) entry which is preliminary data.</text>
</comment>
<dbReference type="Proteomes" id="UP000791080">
    <property type="component" value="Unassembled WGS sequence"/>
</dbReference>
<evidence type="ECO:0000256" key="1">
    <source>
        <dbReference type="SAM" id="MobiDB-lite"/>
    </source>
</evidence>
<organism evidence="3 4">
    <name type="scientific">Actinoalloteichus caeruleus DSM 43889</name>
    <dbReference type="NCBI Taxonomy" id="1120930"/>
    <lineage>
        <taxon>Bacteria</taxon>
        <taxon>Bacillati</taxon>
        <taxon>Actinomycetota</taxon>
        <taxon>Actinomycetes</taxon>
        <taxon>Pseudonocardiales</taxon>
        <taxon>Pseudonocardiaceae</taxon>
        <taxon>Actinoalloteichus</taxon>
        <taxon>Actinoalloteichus cyanogriseus</taxon>
    </lineage>
</organism>
<protein>
    <submittedName>
        <fullName evidence="3">Competence protein ComEA</fullName>
    </submittedName>
</protein>
<dbReference type="RefSeq" id="WP_245588759.1">
    <property type="nucleotide sequence ID" value="NZ_AUBJ02000001.1"/>
</dbReference>
<feature type="domain" description="Helix-hairpin-helix DNA-binding motif class 1" evidence="2">
    <location>
        <begin position="257"/>
        <end position="276"/>
    </location>
</feature>
<dbReference type="SMART" id="SM00278">
    <property type="entry name" value="HhH1"/>
    <property type="match status" value="2"/>
</dbReference>
<evidence type="ECO:0000313" key="4">
    <source>
        <dbReference type="Proteomes" id="UP000791080"/>
    </source>
</evidence>
<dbReference type="Gene3D" id="3.10.560.10">
    <property type="entry name" value="Outer membrane lipoprotein wza domain like"/>
    <property type="match status" value="1"/>
</dbReference>
<reference evidence="3 4" key="1">
    <citation type="submission" date="2013-07" db="EMBL/GenBank/DDBJ databases">
        <authorList>
            <consortium name="DOE Joint Genome Institute"/>
            <person name="Reeve W."/>
            <person name="Huntemann M."/>
            <person name="Han J."/>
            <person name="Chen A."/>
            <person name="Kyrpides N."/>
            <person name="Mavromatis K."/>
            <person name="Markowitz V."/>
            <person name="Palaniappan K."/>
            <person name="Ivanova N."/>
            <person name="Schaumberg A."/>
            <person name="Pati A."/>
            <person name="Liolios K."/>
            <person name="Nordberg H.P."/>
            <person name="Cantor M.N."/>
            <person name="Hua S.X."/>
            <person name="Woyke T."/>
        </authorList>
    </citation>
    <scope>NUCLEOTIDE SEQUENCE [LARGE SCALE GENOMIC DNA]</scope>
    <source>
        <strain evidence="3 4">DSM 43889</strain>
    </source>
</reference>
<sequence length="279" mass="28424">MTSFHAYDPRAEPAVAARDRLTVLAETTGGDGEEPRVGGCRSTRTPRHAARTTAGGWARRWLPDGMRGVRLDPGRSAALAVGTAALLGAGLVWWLASRPPAEPAPPLPVAAVAESVPSPTTPTNTPSPAPTEVVVSVVGLVSRPGLVTLAPGARVADAVRAAGGQVPTAEVGELNLARRLADGEQVHVGVPPPPGAREGVAGGEGPGAEDGSGGAPGVVNLNSADAEGLRALPGIGPVMADRIVEWRAEHGGFASVEQLRDVDGIGPTRFERLRELVTV</sequence>
<dbReference type="Pfam" id="PF12836">
    <property type="entry name" value="HHH_3"/>
    <property type="match status" value="1"/>
</dbReference>
<keyword evidence="4" id="KW-1185">Reference proteome</keyword>
<proteinExistence type="predicted"/>
<accession>A0ABT1JPW5</accession>
<evidence type="ECO:0000259" key="2">
    <source>
        <dbReference type="SMART" id="SM00278"/>
    </source>
</evidence>
<dbReference type="PANTHER" id="PTHR21180">
    <property type="entry name" value="ENDONUCLEASE/EXONUCLEASE/PHOSPHATASE FAMILY DOMAIN-CONTAINING PROTEIN 1"/>
    <property type="match status" value="1"/>
</dbReference>
<dbReference type="InterPro" id="IPR019554">
    <property type="entry name" value="Soluble_ligand-bd"/>
</dbReference>
<dbReference type="InterPro" id="IPR051675">
    <property type="entry name" value="Endo/Exo/Phosphatase_dom_1"/>
</dbReference>
<name>A0ABT1JPW5_ACTCY</name>
<evidence type="ECO:0000313" key="3">
    <source>
        <dbReference type="EMBL" id="MCP2334214.1"/>
    </source>
</evidence>
<dbReference type="Pfam" id="PF10531">
    <property type="entry name" value="SLBB"/>
    <property type="match status" value="1"/>
</dbReference>
<dbReference type="Gene3D" id="1.10.150.320">
    <property type="entry name" value="Photosystem II 12 kDa extrinsic protein"/>
    <property type="match status" value="1"/>
</dbReference>
<dbReference type="InterPro" id="IPR003583">
    <property type="entry name" value="Hlx-hairpin-Hlx_DNA-bd_motif"/>
</dbReference>